<keyword evidence="9" id="KW-1185">Reference proteome</keyword>
<name>A0ABT1QXX5_9GAMM</name>
<gene>
    <name evidence="8" type="ORF">NM961_20625</name>
</gene>
<dbReference type="PROSITE" id="PS00687">
    <property type="entry name" value="ALDEHYDE_DEHYDR_GLU"/>
    <property type="match status" value="1"/>
</dbReference>
<dbReference type="PROSITE" id="PS00070">
    <property type="entry name" value="ALDEHYDE_DEHYDR_CYS"/>
    <property type="match status" value="1"/>
</dbReference>
<dbReference type="Pfam" id="PF00171">
    <property type="entry name" value="Aldedh"/>
    <property type="match status" value="1"/>
</dbReference>
<evidence type="ECO:0000313" key="8">
    <source>
        <dbReference type="EMBL" id="MCQ4167128.1"/>
    </source>
</evidence>
<comment type="similarity">
    <text evidence="1 5">Belongs to the aldehyde dehydrogenase family.</text>
</comment>
<evidence type="ECO:0000256" key="6">
    <source>
        <dbReference type="SAM" id="Coils"/>
    </source>
</evidence>
<evidence type="ECO:0000313" key="9">
    <source>
        <dbReference type="Proteomes" id="UP001165498"/>
    </source>
</evidence>
<sequence>MNNQPLSNLIDGRLQAPVNGRYLDVIEPATGEVYTRCPDSDAADVALAAAAAQRAFPAWSQTPAAERARLLERLAERIEQHLEEFALAESRDSGKPLQLARNVDIPRAVSNLRFFAAAITQWASEAHAMEDRALNYTLRQPLGVVACISPWNLPLYLFTWKIAPALAAGNTVLAKPSEVTPLTAHMLAQASIDAGFPPGVLNILQGSGQHTGQSLVDSTAVKAISFTGSTRVGAQIAQSAAAQFKKASLELGGKNASLIFADWEGSEAQLDTLVRSAFANQGQICLCGSRILVERRIYAEFRDRFVARARALRVGDPETPGSDLGALVSQAHFDKVMACIDLARREGGQILCGGEAVNPGGRCAGGWFIAPTVIDNLGPDCRTNQEEIFGPVVTLQAFDDEAEALRIANGTPYGLAATVWTRDLNRAHRVAAQLQSGIVWVNCWMLRDLRTPFGGVKHSGIGREGGVEALRFFTEAKNVCIALG</sequence>
<evidence type="ECO:0000256" key="5">
    <source>
        <dbReference type="RuleBase" id="RU003345"/>
    </source>
</evidence>
<organism evidence="8 9">
    <name type="scientific">Tahibacter harae</name>
    <dbReference type="NCBI Taxonomy" id="2963937"/>
    <lineage>
        <taxon>Bacteria</taxon>
        <taxon>Pseudomonadati</taxon>
        <taxon>Pseudomonadota</taxon>
        <taxon>Gammaproteobacteria</taxon>
        <taxon>Lysobacterales</taxon>
        <taxon>Rhodanobacteraceae</taxon>
        <taxon>Tahibacter</taxon>
    </lineage>
</organism>
<dbReference type="InterPro" id="IPR016161">
    <property type="entry name" value="Ald_DH/histidinol_DH"/>
</dbReference>
<dbReference type="InterPro" id="IPR016162">
    <property type="entry name" value="Ald_DH_N"/>
</dbReference>
<protein>
    <submittedName>
        <fullName evidence="8">Aldehyde dehydrogenase</fullName>
    </submittedName>
</protein>
<dbReference type="EMBL" id="JANFQO010000025">
    <property type="protein sequence ID" value="MCQ4167128.1"/>
    <property type="molecule type" value="Genomic_DNA"/>
</dbReference>
<feature type="active site" evidence="4">
    <location>
        <position position="250"/>
    </location>
</feature>
<dbReference type="InterPro" id="IPR029510">
    <property type="entry name" value="Ald_DH_CS_GLU"/>
</dbReference>
<feature type="domain" description="Aldehyde dehydrogenase" evidence="7">
    <location>
        <begin position="21"/>
        <end position="479"/>
    </location>
</feature>
<proteinExistence type="inferred from homology"/>
<dbReference type="InterPro" id="IPR016163">
    <property type="entry name" value="Ald_DH_C"/>
</dbReference>
<dbReference type="Gene3D" id="3.40.605.10">
    <property type="entry name" value="Aldehyde Dehydrogenase, Chain A, domain 1"/>
    <property type="match status" value="1"/>
</dbReference>
<accession>A0ABT1QXX5</accession>
<dbReference type="InterPro" id="IPR015590">
    <property type="entry name" value="Aldehyde_DH_dom"/>
</dbReference>
<dbReference type="PANTHER" id="PTHR43720:SF2">
    <property type="entry name" value="2-AMINOMUCONIC SEMIALDEHYDE DEHYDROGENASE"/>
    <property type="match status" value="1"/>
</dbReference>
<reference evidence="8" key="1">
    <citation type="submission" date="2022-07" db="EMBL/GenBank/DDBJ databases">
        <title>Tahibacter sp., a new gammaproteobacterium isolated from the silt sample collected at pig farm.</title>
        <authorList>
            <person name="Chen H."/>
        </authorList>
    </citation>
    <scope>NUCLEOTIDE SEQUENCE</scope>
    <source>
        <strain evidence="8">P2K</strain>
    </source>
</reference>
<dbReference type="InterPro" id="IPR016160">
    <property type="entry name" value="Ald_DH_CS_CYS"/>
</dbReference>
<dbReference type="Gene3D" id="3.40.309.10">
    <property type="entry name" value="Aldehyde Dehydrogenase, Chain A, domain 2"/>
    <property type="match status" value="1"/>
</dbReference>
<keyword evidence="3" id="KW-0520">NAD</keyword>
<evidence type="ECO:0000256" key="1">
    <source>
        <dbReference type="ARBA" id="ARBA00009986"/>
    </source>
</evidence>
<evidence type="ECO:0000256" key="2">
    <source>
        <dbReference type="ARBA" id="ARBA00023002"/>
    </source>
</evidence>
<dbReference type="PANTHER" id="PTHR43720">
    <property type="entry name" value="2-AMINOMUCONIC SEMIALDEHYDE DEHYDROGENASE"/>
    <property type="match status" value="1"/>
</dbReference>
<feature type="coiled-coil region" evidence="6">
    <location>
        <begin position="64"/>
        <end position="91"/>
    </location>
</feature>
<evidence type="ECO:0000256" key="3">
    <source>
        <dbReference type="ARBA" id="ARBA00023027"/>
    </source>
</evidence>
<dbReference type="RefSeq" id="WP_255916316.1">
    <property type="nucleotide sequence ID" value="NZ_JANFQO010000025.1"/>
</dbReference>
<keyword evidence="2 5" id="KW-0560">Oxidoreductase</keyword>
<comment type="caution">
    <text evidence="8">The sequence shown here is derived from an EMBL/GenBank/DDBJ whole genome shotgun (WGS) entry which is preliminary data.</text>
</comment>
<dbReference type="Proteomes" id="UP001165498">
    <property type="component" value="Unassembled WGS sequence"/>
</dbReference>
<evidence type="ECO:0000259" key="7">
    <source>
        <dbReference type="Pfam" id="PF00171"/>
    </source>
</evidence>
<dbReference type="SUPFAM" id="SSF53720">
    <property type="entry name" value="ALDH-like"/>
    <property type="match status" value="1"/>
</dbReference>
<dbReference type="CDD" id="cd07093">
    <property type="entry name" value="ALDH_F8_HMSADH"/>
    <property type="match status" value="1"/>
</dbReference>
<keyword evidence="6" id="KW-0175">Coiled coil</keyword>
<evidence type="ECO:0000256" key="4">
    <source>
        <dbReference type="PROSITE-ProRule" id="PRU10007"/>
    </source>
</evidence>